<feature type="compositionally biased region" description="Basic residues" evidence="1">
    <location>
        <begin position="86"/>
        <end position="96"/>
    </location>
</feature>
<name>A0A839ENJ7_9HYPH</name>
<sequence>MGYALQKHDNSNVQCRFLVGKNLDGCWIVCDRERLVGGLFADKESAIHFATAESDHLPGAVWCAQDNDCLLADPWGDLSPAPRDRTRPRHVSVAHR</sequence>
<dbReference type="EMBL" id="JACGXN010000005">
    <property type="protein sequence ID" value="MBA8879765.1"/>
    <property type="molecule type" value="Genomic_DNA"/>
</dbReference>
<feature type="region of interest" description="Disordered" evidence="1">
    <location>
        <begin position="77"/>
        <end position="96"/>
    </location>
</feature>
<evidence type="ECO:0000313" key="2">
    <source>
        <dbReference type="EMBL" id="MBA8879765.1"/>
    </source>
</evidence>
<protein>
    <submittedName>
        <fullName evidence="2">Uncharacterized protein</fullName>
    </submittedName>
</protein>
<gene>
    <name evidence="2" type="ORF">FHW16_003484</name>
</gene>
<organism evidence="2 3">
    <name type="scientific">Phyllobacterium myrsinacearum</name>
    <dbReference type="NCBI Taxonomy" id="28101"/>
    <lineage>
        <taxon>Bacteria</taxon>
        <taxon>Pseudomonadati</taxon>
        <taxon>Pseudomonadota</taxon>
        <taxon>Alphaproteobacteria</taxon>
        <taxon>Hyphomicrobiales</taxon>
        <taxon>Phyllobacteriaceae</taxon>
        <taxon>Phyllobacterium</taxon>
    </lineage>
</organism>
<keyword evidence="3" id="KW-1185">Reference proteome</keyword>
<evidence type="ECO:0000256" key="1">
    <source>
        <dbReference type="SAM" id="MobiDB-lite"/>
    </source>
</evidence>
<accession>A0A839ENJ7</accession>
<comment type="caution">
    <text evidence="2">The sequence shown here is derived from an EMBL/GenBank/DDBJ whole genome shotgun (WGS) entry which is preliminary data.</text>
</comment>
<dbReference type="AlphaFoldDB" id="A0A839ENJ7"/>
<dbReference type="Proteomes" id="UP000549052">
    <property type="component" value="Unassembled WGS sequence"/>
</dbReference>
<proteinExistence type="predicted"/>
<dbReference type="RefSeq" id="WP_182550407.1">
    <property type="nucleotide sequence ID" value="NZ_JACGXN010000005.1"/>
</dbReference>
<reference evidence="2 3" key="1">
    <citation type="submission" date="2020-07" db="EMBL/GenBank/DDBJ databases">
        <title>Genomic Encyclopedia of Type Strains, Phase IV (KMG-V): Genome sequencing to study the core and pangenomes of soil and plant-associated prokaryotes.</title>
        <authorList>
            <person name="Whitman W."/>
        </authorList>
    </citation>
    <scope>NUCLEOTIDE SEQUENCE [LARGE SCALE GENOMIC DNA]</scope>
    <source>
        <strain evidence="2 3">AN3</strain>
    </source>
</reference>
<evidence type="ECO:0000313" key="3">
    <source>
        <dbReference type="Proteomes" id="UP000549052"/>
    </source>
</evidence>